<organism evidence="3 4">
    <name type="scientific">Halopiger aswanensis</name>
    <dbReference type="NCBI Taxonomy" id="148449"/>
    <lineage>
        <taxon>Archaea</taxon>
        <taxon>Methanobacteriati</taxon>
        <taxon>Methanobacteriota</taxon>
        <taxon>Stenosarchaea group</taxon>
        <taxon>Halobacteria</taxon>
        <taxon>Halobacteriales</taxon>
        <taxon>Natrialbaceae</taxon>
        <taxon>Halopiger</taxon>
    </lineage>
</organism>
<dbReference type="GO" id="GO:0019187">
    <property type="term" value="F:beta-1,4-mannosyltransferase activity"/>
    <property type="evidence" value="ECO:0007669"/>
    <property type="project" value="InterPro"/>
</dbReference>
<dbReference type="Pfam" id="PF13632">
    <property type="entry name" value="Glyco_trans_2_3"/>
    <property type="match status" value="1"/>
</dbReference>
<keyword evidence="1" id="KW-1133">Transmembrane helix</keyword>
<evidence type="ECO:0000256" key="1">
    <source>
        <dbReference type="SAM" id="Phobius"/>
    </source>
</evidence>
<dbReference type="PANTHER" id="PTHR16779">
    <property type="entry name" value="BETA-1,4-MANNOSYLTRANSFERASE EGH"/>
    <property type="match status" value="1"/>
</dbReference>
<feature type="domain" description="Glycosyltransferase 2-like" evidence="2">
    <location>
        <begin position="130"/>
        <end position="320"/>
    </location>
</feature>
<feature type="transmembrane region" description="Helical" evidence="1">
    <location>
        <begin position="306"/>
        <end position="324"/>
    </location>
</feature>
<protein>
    <submittedName>
        <fullName evidence="3">Glycosyl transferase family 2</fullName>
    </submittedName>
</protein>
<dbReference type="InterPro" id="IPR029044">
    <property type="entry name" value="Nucleotide-diphossugar_trans"/>
</dbReference>
<dbReference type="SUPFAM" id="SSF53448">
    <property type="entry name" value="Nucleotide-diphospho-sugar transferases"/>
    <property type="match status" value="1"/>
</dbReference>
<evidence type="ECO:0000313" key="4">
    <source>
        <dbReference type="Proteomes" id="UP000283805"/>
    </source>
</evidence>
<dbReference type="EMBL" id="RAPO01000003">
    <property type="protein sequence ID" value="RKD93665.1"/>
    <property type="molecule type" value="Genomic_DNA"/>
</dbReference>
<evidence type="ECO:0000259" key="2">
    <source>
        <dbReference type="Pfam" id="PF13632"/>
    </source>
</evidence>
<feature type="transmembrane region" description="Helical" evidence="1">
    <location>
        <begin position="280"/>
        <end position="300"/>
    </location>
</feature>
<dbReference type="RefSeq" id="WP_120245652.1">
    <property type="nucleotide sequence ID" value="NZ_RAPO01000003.1"/>
</dbReference>
<sequence>MLEFFFANPLSGALVAVLWVGLGLYGFSAGWWLLETLVFARGWRVADEDRPWGPDDVQVRILTVDAEPVVQATVNAVPDAIADVRVIAESELSIDGATVHVVPDEFDCTAVRKGRAVEWARQNVPCESEYVLYLDEDTIMTGFDGLPDADVVQFTEKPIYTGSRLAYLCELFRVGYQLEQLGFHRLRYPLYAWGGGIAVRASLEDAVTWDARTITEDTNFIWRAADAGDLSYRLLDTRFRNQAPPSVRQLIRQRRRWISGTIADGHILPRRYRPLYYTRVIVWGLSPLVPVVALAAYLAPGQLPTLEWYGSVAAVLAGILFVYMSGGLVAYRKHPLLWLPVLVLTPVAVVTHAIGALWGIFQPATTFDVTEKVVPERIETFHDELEPGELAAHDGTDRLLRESDEAFESSVFGD</sequence>
<proteinExistence type="predicted"/>
<keyword evidence="4" id="KW-1185">Reference proteome</keyword>
<keyword evidence="1" id="KW-0812">Transmembrane</keyword>
<feature type="transmembrane region" description="Helical" evidence="1">
    <location>
        <begin position="12"/>
        <end position="34"/>
    </location>
</feature>
<feature type="transmembrane region" description="Helical" evidence="1">
    <location>
        <begin position="336"/>
        <end position="361"/>
    </location>
</feature>
<evidence type="ECO:0000313" key="3">
    <source>
        <dbReference type="EMBL" id="RKD93665.1"/>
    </source>
</evidence>
<keyword evidence="3" id="KW-0808">Transferase</keyword>
<comment type="caution">
    <text evidence="3">The sequence shown here is derived from an EMBL/GenBank/DDBJ whole genome shotgun (WGS) entry which is preliminary data.</text>
</comment>
<reference evidence="3 4" key="1">
    <citation type="submission" date="2018-09" db="EMBL/GenBank/DDBJ databases">
        <title>Genomic Encyclopedia of Archaeal and Bacterial Type Strains, Phase II (KMG-II): from individual species to whole genera.</title>
        <authorList>
            <person name="Goeker M."/>
        </authorList>
    </citation>
    <scope>NUCLEOTIDE SEQUENCE [LARGE SCALE GENOMIC DNA]</scope>
    <source>
        <strain evidence="3 4">DSM 13151</strain>
    </source>
</reference>
<dbReference type="InterPro" id="IPR027389">
    <property type="entry name" value="B_mannosylTrfase_Bre-3/Egh"/>
</dbReference>
<dbReference type="InterPro" id="IPR001173">
    <property type="entry name" value="Glyco_trans_2-like"/>
</dbReference>
<dbReference type="PANTHER" id="PTHR16779:SF1">
    <property type="entry name" value="BETA-1,4-MANNOSYLTRANSFERASE EGH"/>
    <property type="match status" value="1"/>
</dbReference>
<dbReference type="AlphaFoldDB" id="A0A3R7HHD8"/>
<dbReference type="OrthoDB" id="55818at2157"/>
<name>A0A3R7HHD8_9EURY</name>
<dbReference type="Proteomes" id="UP000283805">
    <property type="component" value="Unassembled WGS sequence"/>
</dbReference>
<gene>
    <name evidence="3" type="ORF">ATJ93_3296</name>
</gene>
<keyword evidence="1" id="KW-0472">Membrane</keyword>
<accession>A0A3R7HHD8</accession>
<dbReference type="GO" id="GO:0005737">
    <property type="term" value="C:cytoplasm"/>
    <property type="evidence" value="ECO:0007669"/>
    <property type="project" value="TreeGrafter"/>
</dbReference>